<feature type="transmembrane region" description="Helical" evidence="1">
    <location>
        <begin position="87"/>
        <end position="105"/>
    </location>
</feature>
<accession>A0ABS2T302</accession>
<evidence type="ECO:0000313" key="3">
    <source>
        <dbReference type="Proteomes" id="UP001179280"/>
    </source>
</evidence>
<dbReference type="RefSeq" id="WP_204469011.1">
    <property type="nucleotide sequence ID" value="NZ_JAFBCV010000021.1"/>
</dbReference>
<organism evidence="2 3">
    <name type="scientific">Shouchella xiaoxiensis</name>
    <dbReference type="NCBI Taxonomy" id="766895"/>
    <lineage>
        <taxon>Bacteria</taxon>
        <taxon>Bacillati</taxon>
        <taxon>Bacillota</taxon>
        <taxon>Bacilli</taxon>
        <taxon>Bacillales</taxon>
        <taxon>Bacillaceae</taxon>
        <taxon>Shouchella</taxon>
    </lineage>
</organism>
<feature type="transmembrane region" description="Helical" evidence="1">
    <location>
        <begin position="49"/>
        <end position="67"/>
    </location>
</feature>
<gene>
    <name evidence="2" type="ORF">JOC54_004373</name>
</gene>
<keyword evidence="1" id="KW-0472">Membrane</keyword>
<evidence type="ECO:0000256" key="1">
    <source>
        <dbReference type="SAM" id="Phobius"/>
    </source>
</evidence>
<evidence type="ECO:0008006" key="4">
    <source>
        <dbReference type="Google" id="ProtNLM"/>
    </source>
</evidence>
<keyword evidence="1" id="KW-0812">Transmembrane</keyword>
<evidence type="ECO:0000313" key="2">
    <source>
        <dbReference type="EMBL" id="MBM7841074.1"/>
    </source>
</evidence>
<dbReference type="EMBL" id="JAFBCV010000021">
    <property type="protein sequence ID" value="MBM7841074.1"/>
    <property type="molecule type" value="Genomic_DNA"/>
</dbReference>
<comment type="caution">
    <text evidence="2">The sequence shown here is derived from an EMBL/GenBank/DDBJ whole genome shotgun (WGS) entry which is preliminary data.</text>
</comment>
<name>A0ABS2T302_9BACI</name>
<keyword evidence="3" id="KW-1185">Reference proteome</keyword>
<reference evidence="2" key="1">
    <citation type="submission" date="2021-01" db="EMBL/GenBank/DDBJ databases">
        <title>Genomic Encyclopedia of Type Strains, Phase IV (KMG-IV): sequencing the most valuable type-strain genomes for metagenomic binning, comparative biology and taxonomic classification.</title>
        <authorList>
            <person name="Goeker M."/>
        </authorList>
    </citation>
    <scope>NUCLEOTIDE SEQUENCE</scope>
    <source>
        <strain evidence="2">DSM 21943</strain>
    </source>
</reference>
<dbReference type="Proteomes" id="UP001179280">
    <property type="component" value="Unassembled WGS sequence"/>
</dbReference>
<sequence>MKYVGNSTMRKNMRVCPSCLHPFTKRELGEAWIPFSLKCKGCGAYIHELKVSLSLLIPGLLFALVMVELAEWLQEQIAPILPIIKEVPLSLIIVVCLGPLYYGAIRKMVDFTYKNGRFFVRKR</sequence>
<keyword evidence="1" id="KW-1133">Transmembrane helix</keyword>
<protein>
    <recommendedName>
        <fullName evidence="4">CXXC-20-CXXC protein</fullName>
    </recommendedName>
</protein>
<proteinExistence type="predicted"/>